<dbReference type="InterPro" id="IPR003439">
    <property type="entry name" value="ABC_transporter-like_ATP-bd"/>
</dbReference>
<name>A0A5D6W2M1_9FIRM</name>
<keyword evidence="3" id="KW-0813">Transport</keyword>
<dbReference type="GO" id="GO:0005886">
    <property type="term" value="C:plasma membrane"/>
    <property type="evidence" value="ECO:0007669"/>
    <property type="project" value="UniProtKB-SubCell"/>
</dbReference>
<dbReference type="Gene3D" id="3.40.50.300">
    <property type="entry name" value="P-loop containing nucleotide triphosphate hydrolases"/>
    <property type="match status" value="1"/>
</dbReference>
<keyword evidence="4" id="KW-1003">Cell membrane</keyword>
<dbReference type="InterPro" id="IPR003593">
    <property type="entry name" value="AAA+_ATPase"/>
</dbReference>
<evidence type="ECO:0000256" key="5">
    <source>
        <dbReference type="ARBA" id="ARBA00022741"/>
    </source>
</evidence>
<dbReference type="OrthoDB" id="9804819at2"/>
<keyword evidence="7" id="KW-1278">Translocase</keyword>
<dbReference type="PANTHER" id="PTHR42711">
    <property type="entry name" value="ABC TRANSPORTER ATP-BINDING PROTEIN"/>
    <property type="match status" value="1"/>
</dbReference>
<keyword evidence="8" id="KW-0472">Membrane</keyword>
<keyword evidence="5" id="KW-0547">Nucleotide-binding</keyword>
<dbReference type="AlphaFoldDB" id="A0A5D6W2M1"/>
<dbReference type="Pfam" id="PF00005">
    <property type="entry name" value="ABC_tran"/>
    <property type="match status" value="1"/>
</dbReference>
<dbReference type="SMART" id="SM00382">
    <property type="entry name" value="AAA"/>
    <property type="match status" value="1"/>
</dbReference>
<reference evidence="10 11" key="1">
    <citation type="submission" date="2019-08" db="EMBL/GenBank/DDBJ databases">
        <title>Selenomonas sp. mPRGC5 and Selenomonas sp. mPRGC8 isolated from ruminal fluid of dairy goat (Capra hircus).</title>
        <authorList>
            <person name="Poothong S."/>
            <person name="Nuengjamnong C."/>
            <person name="Tanasupawat S."/>
        </authorList>
    </citation>
    <scope>NUCLEOTIDE SEQUENCE [LARGE SCALE GENOMIC DNA]</scope>
    <source>
        <strain evidence="11">mPRGC5</strain>
    </source>
</reference>
<dbReference type="EMBL" id="VTOY01000005">
    <property type="protein sequence ID" value="TYZ22603.1"/>
    <property type="molecule type" value="Genomic_DNA"/>
</dbReference>
<dbReference type="InterPro" id="IPR050763">
    <property type="entry name" value="ABC_transporter_ATP-binding"/>
</dbReference>
<keyword evidence="6 10" id="KW-0067">ATP-binding</keyword>
<evidence type="ECO:0000256" key="8">
    <source>
        <dbReference type="ARBA" id="ARBA00023136"/>
    </source>
</evidence>
<evidence type="ECO:0000259" key="9">
    <source>
        <dbReference type="PROSITE" id="PS50893"/>
    </source>
</evidence>
<dbReference type="FunFam" id="3.40.50.300:FF:000589">
    <property type="entry name" value="ABC transporter, ATP-binding subunit"/>
    <property type="match status" value="1"/>
</dbReference>
<comment type="subcellular location">
    <subcellularLocation>
        <location evidence="1">Cell membrane</location>
    </subcellularLocation>
</comment>
<dbReference type="SUPFAM" id="SSF52540">
    <property type="entry name" value="P-loop containing nucleoside triphosphate hydrolases"/>
    <property type="match status" value="1"/>
</dbReference>
<evidence type="ECO:0000256" key="3">
    <source>
        <dbReference type="ARBA" id="ARBA00022448"/>
    </source>
</evidence>
<dbReference type="GO" id="GO:0016887">
    <property type="term" value="F:ATP hydrolysis activity"/>
    <property type="evidence" value="ECO:0007669"/>
    <property type="project" value="InterPro"/>
</dbReference>
<evidence type="ECO:0000256" key="7">
    <source>
        <dbReference type="ARBA" id="ARBA00022967"/>
    </source>
</evidence>
<comment type="caution">
    <text evidence="10">The sequence shown here is derived from an EMBL/GenBank/DDBJ whole genome shotgun (WGS) entry which is preliminary data.</text>
</comment>
<dbReference type="PANTHER" id="PTHR42711:SF5">
    <property type="entry name" value="ABC TRANSPORTER ATP-BINDING PROTEIN NATA"/>
    <property type="match status" value="1"/>
</dbReference>
<dbReference type="Proteomes" id="UP000323646">
    <property type="component" value="Unassembled WGS sequence"/>
</dbReference>
<protein>
    <submittedName>
        <fullName evidence="10">ABC transporter ATP-binding protein</fullName>
    </submittedName>
</protein>
<comment type="similarity">
    <text evidence="2">Belongs to the ABC transporter superfamily.</text>
</comment>
<feature type="domain" description="ABC transporter" evidence="9">
    <location>
        <begin position="2"/>
        <end position="241"/>
    </location>
</feature>
<accession>A0A5D6W2M1</accession>
<proteinExistence type="inferred from homology"/>
<gene>
    <name evidence="10" type="ORF">FZ040_08115</name>
</gene>
<evidence type="ECO:0000313" key="11">
    <source>
        <dbReference type="Proteomes" id="UP000323646"/>
    </source>
</evidence>
<evidence type="ECO:0000256" key="2">
    <source>
        <dbReference type="ARBA" id="ARBA00005417"/>
    </source>
</evidence>
<evidence type="ECO:0000256" key="1">
    <source>
        <dbReference type="ARBA" id="ARBA00004236"/>
    </source>
</evidence>
<evidence type="ECO:0000313" key="10">
    <source>
        <dbReference type="EMBL" id="TYZ22603.1"/>
    </source>
</evidence>
<keyword evidence="11" id="KW-1185">Reference proteome</keyword>
<dbReference type="PROSITE" id="PS00211">
    <property type="entry name" value="ABC_TRANSPORTER_1"/>
    <property type="match status" value="1"/>
</dbReference>
<evidence type="ECO:0000256" key="4">
    <source>
        <dbReference type="ARBA" id="ARBA00022475"/>
    </source>
</evidence>
<sequence length="290" mass="32722">MIQIDNLVKKFPHKTKAGKNSEKTAVDNLSLSVGEGEIFGLLGPNGAGKTTTIRMLTMQTQPTGGRIRYKDMDLAEHAQELKSIIGVVPQHVNFDQDLTVGENLELHARLHHMKRAERQQRIRELLAYVELTDVVNDGVRRLSGGMKRRLLIARALLHQPRILFMDEPTVALDPQVRRRIWQLIRQMARDGVTVFLTTHYIEEAENLCDRVAILNKGRLVALDTPQNFCEKLGRYTVEWDGSAGREYQFFAEKQAAAAFAGQQAGDGSILIRPTNLEDVFIELTGRREGI</sequence>
<organism evidence="10 11">
    <name type="scientific">Selenomonas ruminis</name>
    <dbReference type="NCBI Taxonomy" id="2593411"/>
    <lineage>
        <taxon>Bacteria</taxon>
        <taxon>Bacillati</taxon>
        <taxon>Bacillota</taxon>
        <taxon>Negativicutes</taxon>
        <taxon>Selenomonadales</taxon>
        <taxon>Selenomonadaceae</taxon>
        <taxon>Selenomonas</taxon>
    </lineage>
</organism>
<dbReference type="PROSITE" id="PS50893">
    <property type="entry name" value="ABC_TRANSPORTER_2"/>
    <property type="match status" value="1"/>
</dbReference>
<evidence type="ECO:0000256" key="6">
    <source>
        <dbReference type="ARBA" id="ARBA00022840"/>
    </source>
</evidence>
<dbReference type="InterPro" id="IPR017871">
    <property type="entry name" value="ABC_transporter-like_CS"/>
</dbReference>
<dbReference type="GO" id="GO:0005524">
    <property type="term" value="F:ATP binding"/>
    <property type="evidence" value="ECO:0007669"/>
    <property type="project" value="UniProtKB-KW"/>
</dbReference>
<dbReference type="InterPro" id="IPR027417">
    <property type="entry name" value="P-loop_NTPase"/>
</dbReference>
<dbReference type="RefSeq" id="WP_149171522.1">
    <property type="nucleotide sequence ID" value="NZ_VTOY01000005.1"/>
</dbReference>